<name>A0A915DRQ6_9BILA</name>
<protein>
    <submittedName>
        <fullName evidence="4">Uncharacterized protein</fullName>
    </submittedName>
</protein>
<keyword evidence="3" id="KW-1185">Reference proteome</keyword>
<feature type="region of interest" description="Disordered" evidence="1">
    <location>
        <begin position="379"/>
        <end position="409"/>
    </location>
</feature>
<reference evidence="4" key="1">
    <citation type="submission" date="2022-11" db="UniProtKB">
        <authorList>
            <consortium name="WormBaseParasite"/>
        </authorList>
    </citation>
    <scope>IDENTIFICATION</scope>
</reference>
<feature type="region of interest" description="Disordered" evidence="1">
    <location>
        <begin position="585"/>
        <end position="618"/>
    </location>
</feature>
<evidence type="ECO:0000313" key="4">
    <source>
        <dbReference type="WBParaSite" id="jg22962"/>
    </source>
</evidence>
<feature type="region of interest" description="Disordered" evidence="1">
    <location>
        <begin position="435"/>
        <end position="521"/>
    </location>
</feature>
<feature type="compositionally biased region" description="Polar residues" evidence="1">
    <location>
        <begin position="455"/>
        <end position="465"/>
    </location>
</feature>
<accession>A0A915DRQ6</accession>
<feature type="transmembrane region" description="Helical" evidence="2">
    <location>
        <begin position="719"/>
        <end position="738"/>
    </location>
</feature>
<keyword evidence="2" id="KW-0472">Membrane</keyword>
<dbReference type="WBParaSite" id="jg22962">
    <property type="protein sequence ID" value="jg22962"/>
    <property type="gene ID" value="jg22962"/>
</dbReference>
<organism evidence="3 4">
    <name type="scientific">Ditylenchus dipsaci</name>
    <dbReference type="NCBI Taxonomy" id="166011"/>
    <lineage>
        <taxon>Eukaryota</taxon>
        <taxon>Metazoa</taxon>
        <taxon>Ecdysozoa</taxon>
        <taxon>Nematoda</taxon>
        <taxon>Chromadorea</taxon>
        <taxon>Rhabditida</taxon>
        <taxon>Tylenchina</taxon>
        <taxon>Tylenchomorpha</taxon>
        <taxon>Sphaerularioidea</taxon>
        <taxon>Anguinidae</taxon>
        <taxon>Anguininae</taxon>
        <taxon>Ditylenchus</taxon>
    </lineage>
</organism>
<evidence type="ECO:0000313" key="3">
    <source>
        <dbReference type="Proteomes" id="UP000887574"/>
    </source>
</evidence>
<feature type="region of interest" description="Disordered" evidence="1">
    <location>
        <begin position="1"/>
        <end position="34"/>
    </location>
</feature>
<evidence type="ECO:0000256" key="2">
    <source>
        <dbReference type="SAM" id="Phobius"/>
    </source>
</evidence>
<feature type="compositionally biased region" description="Polar residues" evidence="1">
    <location>
        <begin position="473"/>
        <end position="501"/>
    </location>
</feature>
<keyword evidence="2" id="KW-0812">Transmembrane</keyword>
<keyword evidence="2" id="KW-1133">Transmembrane helix</keyword>
<sequence>MLARPQRRRQIEQGLEERDEEVDQELPYIQPASRPMSTLPSTSAVVAKPIKNFDYLSEETGKVDLDSQLHLYRAEPADTKKRSIGLVVRKFANCALLFSQKAGLVLIKSSAFENDQQFDFECSMGNWLAGVFTRAQNAHQLPYKFMCMDRIQQTHGPLETRVVGQFVQVLLPNISFNEDTVSKCAIDPTRLKVQTVVGDVSVEASLYTKNELHNSTRSFWVVFTQQQHECFWKLKWPTIIEQTTEQLSEEDHEVCVALSNSCSKSNQAVRGTRHYSFEDDEETGYYDCPSRLPELADQPTPTISETQYSVTPSPPACPSPDLLSFEPVAAPVYQKEEPQTKSQTASLQPVERQISKLKNPKYVSLAELALDELAELGKKQKSAENVQEEETIPKRVVSEAGESADKRTSSIPMTYLKQWHEEQSRVKDSTATDLDAKCIGGSGKNGKSEFEAKKSTTTQSTNSDSFMEVDSHGSLSMQYIASSSNPSPNSDKLTNKSTKQFSSSSASSSAQEDKPAGEYDLVNDPAITCHTDDSWPSDYSGCFSSTGGVYKHNVVDPMHEEGLQDFIGRYAGEDADKIIQYASSSNCSSPEVQEHDDEPALGNGFGAHTPSTGSHESDHELDEQMAGEDNIRLINFDEEVESVASVGTTPHVSEQLFGEDIFSSKASCLDLMADSTKFFETLMAANRHGRTSPKLHNEQGKLKGGNTDIYVHNPNDTELWLNTVFVTSVVVLLAYFYWTLIDFFNSFSSESFQHTPRT</sequence>
<feature type="compositionally biased region" description="Basic and acidic residues" evidence="1">
    <location>
        <begin position="391"/>
        <end position="408"/>
    </location>
</feature>
<proteinExistence type="predicted"/>
<evidence type="ECO:0000256" key="1">
    <source>
        <dbReference type="SAM" id="MobiDB-lite"/>
    </source>
</evidence>
<dbReference type="Proteomes" id="UP000887574">
    <property type="component" value="Unplaced"/>
</dbReference>
<dbReference type="AlphaFoldDB" id="A0A915DRQ6"/>